<organism evidence="11 12">
    <name type="scientific">Desulfatibacillum alkenivorans DSM 16219</name>
    <dbReference type="NCBI Taxonomy" id="1121393"/>
    <lineage>
        <taxon>Bacteria</taxon>
        <taxon>Pseudomonadati</taxon>
        <taxon>Thermodesulfobacteriota</taxon>
        <taxon>Desulfobacteria</taxon>
        <taxon>Desulfobacterales</taxon>
        <taxon>Desulfatibacillaceae</taxon>
        <taxon>Desulfatibacillum</taxon>
    </lineage>
</organism>
<dbReference type="InterPro" id="IPR012301">
    <property type="entry name" value="Malic_N_dom"/>
</dbReference>
<dbReference type="Gene3D" id="3.40.50.10380">
    <property type="entry name" value="Malic enzyme, N-terminal domain"/>
    <property type="match status" value="1"/>
</dbReference>
<dbReference type="SMART" id="SM01274">
    <property type="entry name" value="malic"/>
    <property type="match status" value="1"/>
</dbReference>
<evidence type="ECO:0000256" key="1">
    <source>
        <dbReference type="ARBA" id="ARBA00001936"/>
    </source>
</evidence>
<feature type="binding site" evidence="6">
    <location>
        <position position="498"/>
    </location>
    <ligand>
        <name>(S)-malate</name>
        <dbReference type="ChEBI" id="CHEBI:15589"/>
    </ligand>
</feature>
<dbReference type="Gene3D" id="3.40.50.720">
    <property type="entry name" value="NAD(P)-binding Rossmann-like Domain"/>
    <property type="match status" value="1"/>
</dbReference>
<evidence type="ECO:0000256" key="8">
    <source>
        <dbReference type="RuleBase" id="RU003427"/>
    </source>
</evidence>
<dbReference type="GO" id="GO:0006108">
    <property type="term" value="P:malate metabolic process"/>
    <property type="evidence" value="ECO:0007669"/>
    <property type="project" value="TreeGrafter"/>
</dbReference>
<feature type="binding site" evidence="7">
    <location>
        <position position="292"/>
    </location>
    <ligand>
        <name>a divalent metal cation</name>
        <dbReference type="ChEBI" id="CHEBI:60240"/>
    </ligand>
</feature>
<dbReference type="PROSITE" id="PS00331">
    <property type="entry name" value="MALIC_ENZYMES"/>
    <property type="match status" value="1"/>
</dbReference>
<feature type="domain" description="Malic enzyme NAD-binding" evidence="9">
    <location>
        <begin position="316"/>
        <end position="567"/>
    </location>
</feature>
<dbReference type="InterPro" id="IPR012302">
    <property type="entry name" value="Malic_NAD-bd"/>
</dbReference>
<reference evidence="12" key="1">
    <citation type="submission" date="2016-11" db="EMBL/GenBank/DDBJ databases">
        <authorList>
            <person name="Varghese N."/>
            <person name="Submissions S."/>
        </authorList>
    </citation>
    <scope>NUCLEOTIDE SEQUENCE [LARGE SCALE GENOMIC DNA]</scope>
    <source>
        <strain evidence="12">DSM 16219</strain>
    </source>
</reference>
<comment type="cofactor">
    <cofactor evidence="1">
        <name>Mn(2+)</name>
        <dbReference type="ChEBI" id="CHEBI:29035"/>
    </cofactor>
</comment>
<dbReference type="STRING" id="1121393.SAMN02745216_02772"/>
<dbReference type="InterPro" id="IPR037062">
    <property type="entry name" value="Malic_N_dom_sf"/>
</dbReference>
<dbReference type="InterPro" id="IPR036291">
    <property type="entry name" value="NAD(P)-bd_dom_sf"/>
</dbReference>
<keyword evidence="3 7" id="KW-0479">Metal-binding</keyword>
<dbReference type="Proteomes" id="UP000183994">
    <property type="component" value="Unassembled WGS sequence"/>
</dbReference>
<dbReference type="SUPFAM" id="SSF53223">
    <property type="entry name" value="Aminoacid dehydrogenase-like, N-terminal domain"/>
    <property type="match status" value="1"/>
</dbReference>
<feature type="domain" description="Malic enzyme N-terminal" evidence="10">
    <location>
        <begin position="126"/>
        <end position="306"/>
    </location>
</feature>
<dbReference type="AlphaFoldDB" id="A0A1M6PAG7"/>
<dbReference type="GO" id="GO:0051287">
    <property type="term" value="F:NAD binding"/>
    <property type="evidence" value="ECO:0007669"/>
    <property type="project" value="InterPro"/>
</dbReference>
<dbReference type="Pfam" id="PF03949">
    <property type="entry name" value="Malic_M"/>
    <property type="match status" value="1"/>
</dbReference>
<dbReference type="PRINTS" id="PR00072">
    <property type="entry name" value="MALOXRDTASE"/>
</dbReference>
<evidence type="ECO:0000313" key="11">
    <source>
        <dbReference type="EMBL" id="SHK04936.1"/>
    </source>
</evidence>
<dbReference type="PANTHER" id="PTHR23406">
    <property type="entry name" value="MALIC ENZYME-RELATED"/>
    <property type="match status" value="1"/>
</dbReference>
<dbReference type="FunFam" id="3.40.50.10380:FF:000004">
    <property type="entry name" value="Malic enzyme"/>
    <property type="match status" value="1"/>
</dbReference>
<dbReference type="SMART" id="SM00919">
    <property type="entry name" value="Malic_M"/>
    <property type="match status" value="1"/>
</dbReference>
<dbReference type="CDD" id="cd05312">
    <property type="entry name" value="NAD_bind_1_malic_enz"/>
    <property type="match status" value="1"/>
</dbReference>
<dbReference type="GO" id="GO:0004473">
    <property type="term" value="F:malate dehydrogenase (decarboxylating) (NADP+) activity"/>
    <property type="evidence" value="ECO:0007669"/>
    <property type="project" value="TreeGrafter"/>
</dbReference>
<keyword evidence="12" id="KW-1185">Reference proteome</keyword>
<comment type="cofactor">
    <cofactor evidence="7">
        <name>Mg(2+)</name>
        <dbReference type="ChEBI" id="CHEBI:18420"/>
    </cofactor>
    <cofactor evidence="7">
        <name>Mn(2+)</name>
        <dbReference type="ChEBI" id="CHEBI:29035"/>
    </cofactor>
    <text evidence="7">Divalent metal cations. Prefers magnesium or manganese.</text>
</comment>
<dbReference type="PANTHER" id="PTHR23406:SF90">
    <property type="entry name" value="MALIC ENZYME-RELATED"/>
    <property type="match status" value="1"/>
</dbReference>
<feature type="binding site" evidence="6">
    <location>
        <position position="202"/>
    </location>
    <ligand>
        <name>(S)-malate</name>
        <dbReference type="ChEBI" id="CHEBI:15589"/>
    </ligand>
</feature>
<feature type="binding site" evidence="7">
    <location>
        <position position="315"/>
    </location>
    <ligand>
        <name>a divalent metal cation</name>
        <dbReference type="ChEBI" id="CHEBI:60240"/>
    </ligand>
</feature>
<comment type="similarity">
    <text evidence="2 8">Belongs to the malic enzymes family.</text>
</comment>
<evidence type="ECO:0000256" key="7">
    <source>
        <dbReference type="PIRSR" id="PIRSR000106-3"/>
    </source>
</evidence>
<dbReference type="Pfam" id="PF00390">
    <property type="entry name" value="malic"/>
    <property type="match status" value="1"/>
</dbReference>
<dbReference type="RefSeq" id="WP_073476760.1">
    <property type="nucleotide sequence ID" value="NZ_FQZU01000017.1"/>
</dbReference>
<dbReference type="PIRSF" id="PIRSF000106">
    <property type="entry name" value="ME"/>
    <property type="match status" value="1"/>
</dbReference>
<feature type="binding site" evidence="6">
    <location>
        <position position="454"/>
    </location>
    <ligand>
        <name>(S)-malate</name>
        <dbReference type="ChEBI" id="CHEBI:15589"/>
    </ligand>
</feature>
<evidence type="ECO:0000256" key="4">
    <source>
        <dbReference type="ARBA" id="ARBA00023002"/>
    </source>
</evidence>
<proteinExistence type="inferred from homology"/>
<sequence>MYKVQFEGQEMVIRFPQDLVDNDALSQFLGHINLRSILRKSVFANSAENLERMGRLESLPHGAAILRDPFLNKGTAFTKEERELLGLNGLLPPRVHTMEAQVMRILENLRKIENDLDKYVYLNSLSDRNKTLYYRVLMENIEELMPVVYTPTVGQACQEYAHIFRRSRGIFISAEDKGRVAGVLRNWPQKDVRLIVVTDGERILGLGDLGADGMGIPVGKLALYSACAGIHPSLSLPVTIDVGTENKELLEDPLYFGLTQNRLRGEAYDELLEEFVVAVQQVFPRCLIQFEDFSNANAFRLLDKYRDEVLCFNDDIQGTAAVALACIYSALRYTGGGMADQKFLFLGAGEAGMGAANLIVSALVDEGVSEEKARQCCWFVDSKGLVVKNRDNLNAHKREFAHDHAPASSLLEAVESVRPTAIIGVSGQGKMFTKEILERMAEYNEKPIVFPLSNPTTKAECTAEDACQWTEGRAVFASGSPFKPFTYAGEKRFPAQGNNVYIFPGVGMGCMACWSRKVTDEMFLAAARVLSGLVTPEEQEQGMLLPPLTRIREVSLEIASAVAEVAYDQGLATHPRPGDLEAHIASLMYIPTYMDYVGSQDCDKGEPVK</sequence>
<evidence type="ECO:0000256" key="2">
    <source>
        <dbReference type="ARBA" id="ARBA00008785"/>
    </source>
</evidence>
<dbReference type="InterPro" id="IPR001891">
    <property type="entry name" value="Malic_OxRdtase"/>
</dbReference>
<feature type="binding site" evidence="7">
    <location>
        <position position="291"/>
    </location>
    <ligand>
        <name>a divalent metal cation</name>
        <dbReference type="ChEBI" id="CHEBI:60240"/>
    </ligand>
</feature>
<feature type="active site" description="Proton donor" evidence="5">
    <location>
        <position position="149"/>
    </location>
</feature>
<evidence type="ECO:0000259" key="10">
    <source>
        <dbReference type="SMART" id="SM01274"/>
    </source>
</evidence>
<feature type="active site" description="Proton acceptor" evidence="5">
    <location>
        <position position="220"/>
    </location>
</feature>
<accession>A0A1M6PAG7</accession>
<dbReference type="NCBIfam" id="NF010052">
    <property type="entry name" value="PRK13529.1"/>
    <property type="match status" value="1"/>
</dbReference>
<dbReference type="GO" id="GO:0046872">
    <property type="term" value="F:metal ion binding"/>
    <property type="evidence" value="ECO:0007669"/>
    <property type="project" value="UniProtKB-KW"/>
</dbReference>
<dbReference type="FunFam" id="3.40.50.720:FF:000060">
    <property type="entry name" value="Malic enzyme"/>
    <property type="match status" value="1"/>
</dbReference>
<dbReference type="InterPro" id="IPR015884">
    <property type="entry name" value="Malic_enzyme_CS"/>
</dbReference>
<keyword evidence="4" id="KW-0560">Oxidoreductase</keyword>
<evidence type="ECO:0000256" key="6">
    <source>
        <dbReference type="PIRSR" id="PIRSR000106-2"/>
    </source>
</evidence>
<evidence type="ECO:0000256" key="5">
    <source>
        <dbReference type="PIRSR" id="PIRSR000106-1"/>
    </source>
</evidence>
<dbReference type="EMBL" id="FQZU01000017">
    <property type="protein sequence ID" value="SHK04936.1"/>
    <property type="molecule type" value="Genomic_DNA"/>
</dbReference>
<gene>
    <name evidence="11" type="ORF">SAMN02745216_02772</name>
</gene>
<evidence type="ECO:0000259" key="9">
    <source>
        <dbReference type="SMART" id="SM00919"/>
    </source>
</evidence>
<dbReference type="SUPFAM" id="SSF51735">
    <property type="entry name" value="NAD(P)-binding Rossmann-fold domains"/>
    <property type="match status" value="1"/>
</dbReference>
<dbReference type="InterPro" id="IPR046346">
    <property type="entry name" value="Aminoacid_DH-like_N_sf"/>
</dbReference>
<evidence type="ECO:0000256" key="3">
    <source>
        <dbReference type="ARBA" id="ARBA00022723"/>
    </source>
</evidence>
<protein>
    <submittedName>
        <fullName evidence="11">Malate dehydrogenase (Oxaloacetate-decarboxylating)(NADP+)</fullName>
    </submittedName>
</protein>
<name>A0A1M6PAG7_9BACT</name>
<evidence type="ECO:0000313" key="12">
    <source>
        <dbReference type="Proteomes" id="UP000183994"/>
    </source>
</evidence>